<reference evidence="9 10" key="1">
    <citation type="submission" date="2018-08" db="EMBL/GenBank/DDBJ databases">
        <authorList>
            <person name="Laetsch R D."/>
            <person name="Stevens L."/>
            <person name="Kumar S."/>
            <person name="Blaxter L. M."/>
        </authorList>
    </citation>
    <scope>NUCLEOTIDE SEQUENCE [LARGE SCALE GENOMIC DNA]</scope>
</reference>
<dbReference type="InterPro" id="IPR051179">
    <property type="entry name" value="WD_repeat_multifunction"/>
</dbReference>
<accession>A0A3P6U9T6</accession>
<dbReference type="SUPFAM" id="SSF50784">
    <property type="entry name" value="Transcription factor IIA (TFIIA), beta-barrel domain"/>
    <property type="match status" value="1"/>
</dbReference>
<dbReference type="InterPro" id="IPR015872">
    <property type="entry name" value="TFIIA_gsu_N"/>
</dbReference>
<dbReference type="GO" id="GO:0005672">
    <property type="term" value="C:transcription factor TFIIA complex"/>
    <property type="evidence" value="ECO:0007669"/>
    <property type="project" value="InterPro"/>
</dbReference>
<dbReference type="PANTHER" id="PTHR19857">
    <property type="entry name" value="MITOCHONDRIAL DIVISION PROTEIN 1-RELATED"/>
    <property type="match status" value="1"/>
</dbReference>
<dbReference type="AlphaFoldDB" id="A0A3P6U9T6"/>
<dbReference type="InterPro" id="IPR015943">
    <property type="entry name" value="WD40/YVTN_repeat-like_dom_sf"/>
</dbReference>
<dbReference type="SMART" id="SM00320">
    <property type="entry name" value="WD40"/>
    <property type="match status" value="6"/>
</dbReference>
<dbReference type="Pfam" id="PF00400">
    <property type="entry name" value="WD40"/>
    <property type="match status" value="2"/>
</dbReference>
<evidence type="ECO:0000313" key="9">
    <source>
        <dbReference type="EMBL" id="VDK75054.1"/>
    </source>
</evidence>
<feature type="non-terminal residue" evidence="9">
    <location>
        <position position="1"/>
    </location>
</feature>
<dbReference type="PANTHER" id="PTHR19857:SF8">
    <property type="entry name" value="ANGIO-ASSOCIATED MIGRATORY CELL PROTEIN"/>
    <property type="match status" value="1"/>
</dbReference>
<dbReference type="PROSITE" id="PS50082">
    <property type="entry name" value="WD_REPEATS_2"/>
    <property type="match status" value="1"/>
</dbReference>
<organism evidence="9 10">
    <name type="scientific">Onchocerca ochengi</name>
    <name type="common">Filarial nematode worm</name>
    <dbReference type="NCBI Taxonomy" id="42157"/>
    <lineage>
        <taxon>Eukaryota</taxon>
        <taxon>Metazoa</taxon>
        <taxon>Ecdysozoa</taxon>
        <taxon>Nematoda</taxon>
        <taxon>Chromadorea</taxon>
        <taxon>Rhabditida</taxon>
        <taxon>Spirurina</taxon>
        <taxon>Spiruromorpha</taxon>
        <taxon>Filarioidea</taxon>
        <taxon>Onchocercidae</taxon>
        <taxon>Onchocerca</taxon>
    </lineage>
</organism>
<dbReference type="CDD" id="cd10014">
    <property type="entry name" value="TFIIA_gamma_C"/>
    <property type="match status" value="1"/>
</dbReference>
<evidence type="ECO:0000313" key="10">
    <source>
        <dbReference type="Proteomes" id="UP000271087"/>
    </source>
</evidence>
<dbReference type="Gene3D" id="2.30.18.10">
    <property type="entry name" value="Transcription factor IIA (TFIIA), beta-barrel domain"/>
    <property type="match status" value="1"/>
</dbReference>
<dbReference type="InterPro" id="IPR009088">
    <property type="entry name" value="TFIIA_b-brl"/>
</dbReference>
<keyword evidence="5" id="KW-0539">Nucleus</keyword>
<sequence>MEEKETNVEDEELFSEEDIVHIIPLDDTTNGSAEVSDTVCGLSGTEDEDMEVIENGDVEINDFPNVITEADNIISACKDEAFVVACFEDRWLVVGGKDEQATLYDLQSLELILRIDEHKDSVICAQFSMKGHLLATGDMSGLIVVSSTTDLRIYFSIDDCEELSWIQWHSSADILLAGGRNGIWMWLIAANNVRQTKVYICDSPTTSIDGKLLNDGKRLLSCYEDGTVRLWSLKDEKSISIMTGAESATCLDVHHSSPVAIIGDLVARCYLVNTETAKILRIFTVVEKVTTSEVTIECVKFCPGKEPWFVVGTNSGRLVIYDFNTSTLRHILKDDADPVVTCRWHMTDSNEMYIISADYTGMIKIWDSRSGLPLLAILSQSVVAEDSHLLSMDLSVKGSVLFASYSSGQLCKFSSINRSTTLGIALRSTLDEFVEDGTITPSLAQTVLTTFDKCINRALSQRVKNKVNFKADKLKAYRFCDNVWTFVMENVEFRDITQPVDGIVDRVKIVACDASAAKLAST</sequence>
<dbReference type="SUPFAM" id="SSF50978">
    <property type="entry name" value="WD40 repeat-like"/>
    <property type="match status" value="1"/>
</dbReference>
<dbReference type="Proteomes" id="UP000271087">
    <property type="component" value="Unassembled WGS sequence"/>
</dbReference>
<dbReference type="SUPFAM" id="SSF47396">
    <property type="entry name" value="Transcription factor IIA (TFIIA), alpha-helical domain"/>
    <property type="match status" value="1"/>
</dbReference>
<dbReference type="OrthoDB" id="586585at2759"/>
<evidence type="ECO:0000259" key="8">
    <source>
        <dbReference type="Pfam" id="PF02751"/>
    </source>
</evidence>
<evidence type="ECO:0000256" key="3">
    <source>
        <dbReference type="ARBA" id="ARBA00022737"/>
    </source>
</evidence>
<evidence type="ECO:0000256" key="6">
    <source>
        <dbReference type="PROSITE-ProRule" id="PRU00221"/>
    </source>
</evidence>
<dbReference type="Gene3D" id="1.10.287.190">
    <property type="entry name" value="Transcription factor IIA gamma subunit, alpha-helical domain"/>
    <property type="match status" value="1"/>
</dbReference>
<evidence type="ECO:0000256" key="2">
    <source>
        <dbReference type="ARBA" id="ARBA00022574"/>
    </source>
</evidence>
<dbReference type="EMBL" id="UYRW01001192">
    <property type="protein sequence ID" value="VDK75054.1"/>
    <property type="molecule type" value="Genomic_DNA"/>
</dbReference>
<dbReference type="Pfam" id="PF02268">
    <property type="entry name" value="TFIIA_gamma_N"/>
    <property type="match status" value="1"/>
</dbReference>
<dbReference type="CDD" id="cd10145">
    <property type="entry name" value="TFIIA_gamma_N"/>
    <property type="match status" value="1"/>
</dbReference>
<dbReference type="InterPro" id="IPR001680">
    <property type="entry name" value="WD40_rpt"/>
</dbReference>
<evidence type="ECO:0000259" key="7">
    <source>
        <dbReference type="Pfam" id="PF02268"/>
    </source>
</evidence>
<name>A0A3P6U9T6_ONCOC</name>
<keyword evidence="3" id="KW-0677">Repeat</keyword>
<feature type="domain" description="Transcription initiation factor IIA gamma subunit N-terminal" evidence="7">
    <location>
        <begin position="418"/>
        <end position="459"/>
    </location>
</feature>
<dbReference type="GO" id="GO:0006367">
    <property type="term" value="P:transcription initiation at RNA polymerase II promoter"/>
    <property type="evidence" value="ECO:0007669"/>
    <property type="project" value="InterPro"/>
</dbReference>
<proteinExistence type="predicted"/>
<feature type="repeat" description="WD" evidence="6">
    <location>
        <begin position="215"/>
        <end position="241"/>
    </location>
</feature>
<keyword evidence="2 6" id="KW-0853">WD repeat</keyword>
<evidence type="ECO:0000256" key="1">
    <source>
        <dbReference type="ARBA" id="ARBA00004123"/>
    </source>
</evidence>
<dbReference type="FunFam" id="2.30.18.10:FF:000001">
    <property type="entry name" value="Transcription initiation factor IIA subunit 2"/>
    <property type="match status" value="1"/>
</dbReference>
<dbReference type="Pfam" id="PF02751">
    <property type="entry name" value="TFIIA_gamma_C"/>
    <property type="match status" value="1"/>
</dbReference>
<evidence type="ECO:0000256" key="5">
    <source>
        <dbReference type="ARBA" id="ARBA00023242"/>
    </source>
</evidence>
<gene>
    <name evidence="9" type="ORF">NOO_LOCUS4882</name>
</gene>
<dbReference type="InterPro" id="IPR036322">
    <property type="entry name" value="WD40_repeat_dom_sf"/>
</dbReference>
<comment type="subcellular location">
    <subcellularLocation>
        <location evidence="1">Nucleus</location>
    </subcellularLocation>
</comment>
<protein>
    <submittedName>
        <fullName evidence="9">Uncharacterized protein</fullName>
    </submittedName>
</protein>
<evidence type="ECO:0000256" key="4">
    <source>
        <dbReference type="ARBA" id="ARBA00023163"/>
    </source>
</evidence>
<feature type="domain" description="Transcription initiation factor IIA gamma subunit C-terminal" evidence="8">
    <location>
        <begin position="472"/>
        <end position="514"/>
    </location>
</feature>
<dbReference type="InterPro" id="IPR015871">
    <property type="entry name" value="TFIIA_gsu_C"/>
</dbReference>
<keyword evidence="10" id="KW-1185">Reference proteome</keyword>
<dbReference type="Gene3D" id="2.130.10.10">
    <property type="entry name" value="YVTN repeat-like/Quinoprotein amine dehydrogenase"/>
    <property type="match status" value="2"/>
</dbReference>
<keyword evidence="4" id="KW-0804">Transcription</keyword>
<dbReference type="InterPro" id="IPR009083">
    <property type="entry name" value="TFIIA_a-hlx"/>
</dbReference>